<proteinExistence type="predicted"/>
<dbReference type="SUPFAM" id="SSF54791">
    <property type="entry name" value="Eukaryotic type KH-domain (KH-domain type I)"/>
    <property type="match status" value="1"/>
</dbReference>
<keyword evidence="1" id="KW-0812">Transmembrane</keyword>
<dbReference type="InterPro" id="IPR031121">
    <property type="entry name" value="RIK/BLOM7"/>
</dbReference>
<dbReference type="EMBL" id="GG664359">
    <property type="protein sequence ID" value="KNC37030.1"/>
    <property type="molecule type" value="Genomic_DNA"/>
</dbReference>
<sequence>MVIILLIIIIIMVIIIIIIITTTTTIIITTIIIIIIIIIVVVVVVYTAKYEVQIDPFNGFDIAKRIIGLKGTNMKKICIDTDCKLRLRGRGSGYLEGEEKKEANESLHLCVSCQKYDHYILAKKLIEQLLVKIYMDYDTWLFNHGKPYANLKPKTYEKFIPFFKFHQNSNQKQNVNQN</sequence>
<dbReference type="FunFam" id="3.30.1370.10:FF:000070">
    <property type="entry name" value="Uncharacterized protein"/>
    <property type="match status" value="1"/>
</dbReference>
<dbReference type="InterPro" id="IPR047889">
    <property type="entry name" value="KHDC4_KH-I_second"/>
</dbReference>
<evidence type="ECO:0000259" key="2">
    <source>
        <dbReference type="Pfam" id="PF22675"/>
    </source>
</evidence>
<evidence type="ECO:0000313" key="3">
    <source>
        <dbReference type="EMBL" id="KNC37030.1"/>
    </source>
</evidence>
<evidence type="ECO:0000313" key="4">
    <source>
        <dbReference type="Proteomes" id="UP000054566"/>
    </source>
</evidence>
<name>A0A0L0CX52_PLAFA</name>
<feature type="transmembrane region" description="Helical" evidence="1">
    <location>
        <begin position="5"/>
        <end position="21"/>
    </location>
</feature>
<accession>A0A0L0CX52</accession>
<dbReference type="PANTHER" id="PTHR15744:SF0">
    <property type="entry name" value="KH HOMOLOGY DOMAIN-CONTAINING PROTEIN 4"/>
    <property type="match status" value="1"/>
</dbReference>
<organism evidence="3 4">
    <name type="scientific">Plasmodium falciparum RAJ116</name>
    <dbReference type="NCBI Taxonomy" id="580058"/>
    <lineage>
        <taxon>Eukaryota</taxon>
        <taxon>Sar</taxon>
        <taxon>Alveolata</taxon>
        <taxon>Apicomplexa</taxon>
        <taxon>Aconoidasida</taxon>
        <taxon>Haemosporida</taxon>
        <taxon>Plasmodiidae</taxon>
        <taxon>Plasmodium</taxon>
        <taxon>Plasmodium (Laverania)</taxon>
    </lineage>
</organism>
<dbReference type="Gene3D" id="3.30.1370.10">
    <property type="entry name" value="K Homology domain, type 1"/>
    <property type="match status" value="1"/>
</dbReference>
<dbReference type="GO" id="GO:0005634">
    <property type="term" value="C:nucleus"/>
    <property type="evidence" value="ECO:0007669"/>
    <property type="project" value="InterPro"/>
</dbReference>
<feature type="domain" description="KHDC4/BBP-like KH-domain type I" evidence="2">
    <location>
        <begin position="58"/>
        <end position="130"/>
    </location>
</feature>
<feature type="transmembrane region" description="Helical" evidence="1">
    <location>
        <begin position="27"/>
        <end position="48"/>
    </location>
</feature>
<dbReference type="InterPro" id="IPR055256">
    <property type="entry name" value="KH_1_KHDC4/BBP-like"/>
</dbReference>
<dbReference type="PANTHER" id="PTHR15744">
    <property type="entry name" value="BLOM7"/>
    <property type="match status" value="1"/>
</dbReference>
<reference evidence="4" key="1">
    <citation type="submission" date="2015-07" db="EMBL/GenBank/DDBJ databases">
        <title>Annotation of Plasmodium falciparum RAJ116.</title>
        <authorList>
            <consortium name="The Broad Institute Genome Sequencing Platform"/>
            <person name="Volkman S.K."/>
            <person name="Neafsey D.E."/>
            <person name="Dash A.P."/>
            <person name="Chitnis C.E."/>
            <person name="Hartl D.L."/>
            <person name="Young S.K."/>
            <person name="Zeng Q."/>
            <person name="Koehrsen M."/>
            <person name="Alvarado L."/>
            <person name="Berlin A."/>
            <person name="Borenstein D."/>
            <person name="Chapman S.B."/>
            <person name="Chen Z."/>
            <person name="Engels R."/>
            <person name="Freedman E."/>
            <person name="Gellesch M."/>
            <person name="Goldberg J."/>
            <person name="Griggs A."/>
            <person name="Gujja S."/>
            <person name="Heilman E.R."/>
            <person name="Heiman D.I."/>
            <person name="Howarth C."/>
            <person name="Jen D."/>
            <person name="Larson L."/>
            <person name="Mehta T."/>
            <person name="Neiman D."/>
            <person name="Park D."/>
            <person name="Pearson M."/>
            <person name="Roberts A."/>
            <person name="Saif S."/>
            <person name="Shea T."/>
            <person name="Shenoy N."/>
            <person name="Sisk P."/>
            <person name="Stolte C."/>
            <person name="Sykes S."/>
            <person name="Walk T."/>
            <person name="White J."/>
            <person name="Yandava C."/>
            <person name="Haas B."/>
            <person name="Henn M.R."/>
            <person name="Nusbaum C."/>
            <person name="Birren B."/>
        </authorList>
    </citation>
    <scope>NUCLEOTIDE SEQUENCE [LARGE SCALE GENOMIC DNA]</scope>
    <source>
        <strain evidence="4">RAJ116</strain>
    </source>
</reference>
<dbReference type="InterPro" id="IPR036612">
    <property type="entry name" value="KH_dom_type_1_sf"/>
</dbReference>
<evidence type="ECO:0000256" key="1">
    <source>
        <dbReference type="SAM" id="Phobius"/>
    </source>
</evidence>
<reference evidence="4" key="2">
    <citation type="submission" date="2015-07" db="EMBL/GenBank/DDBJ databases">
        <title>The genome sequence of Plasmodium falciparum RAJ116.</title>
        <authorList>
            <consortium name="The Broad Institute Genome Sequencing Platform"/>
            <person name="Volkman S.K."/>
            <person name="Neafsey D.E."/>
            <person name="Dash A.P."/>
            <person name="Chitnis C.E."/>
            <person name="Hartl D.L."/>
            <person name="Young S.K."/>
            <person name="Kodira C.D."/>
            <person name="Zeng Q."/>
            <person name="Koehrsen M."/>
            <person name="Godfrey P."/>
            <person name="Alvarado L."/>
            <person name="Berlin A."/>
            <person name="Borenstein D."/>
            <person name="Chen Z."/>
            <person name="Engels R."/>
            <person name="Freedman E."/>
            <person name="Gellesch M."/>
            <person name="Goldberg J."/>
            <person name="Griggs A."/>
            <person name="Gujja S."/>
            <person name="Heiman D."/>
            <person name="Hepburn T."/>
            <person name="Howarth C."/>
            <person name="Jen D."/>
            <person name="Larson L."/>
            <person name="Lewis B."/>
            <person name="Mehta T."/>
            <person name="Park D."/>
            <person name="Pearson M."/>
            <person name="Roberts A."/>
            <person name="Saif S."/>
            <person name="Shea T."/>
            <person name="Shenoy N."/>
            <person name="Sisk P."/>
            <person name="Stolte C."/>
            <person name="Sykes S."/>
            <person name="Walk T."/>
            <person name="White J."/>
            <person name="Yandava C."/>
            <person name="Wirth D.F."/>
            <person name="Nusbaum C."/>
            <person name="Birren B."/>
        </authorList>
    </citation>
    <scope>NUCLEOTIDE SEQUENCE [LARGE SCALE GENOMIC DNA]</scope>
    <source>
        <strain evidence="4">RAJ116</strain>
    </source>
</reference>
<keyword evidence="1" id="KW-0472">Membrane</keyword>
<gene>
    <name evidence="3" type="ORF">PFLG_01634</name>
</gene>
<dbReference type="GO" id="GO:0003723">
    <property type="term" value="F:RNA binding"/>
    <property type="evidence" value="ECO:0007669"/>
    <property type="project" value="InterPro"/>
</dbReference>
<dbReference type="OrthoDB" id="5989967at2759"/>
<keyword evidence="1" id="KW-1133">Transmembrane helix</keyword>
<protein>
    <recommendedName>
        <fullName evidence="2">KHDC4/BBP-like KH-domain type I domain-containing protein</fullName>
    </recommendedName>
</protein>
<dbReference type="Proteomes" id="UP000054566">
    <property type="component" value="Unassembled WGS sequence"/>
</dbReference>
<dbReference type="AlphaFoldDB" id="A0A0L0CX52"/>
<dbReference type="Pfam" id="PF22675">
    <property type="entry name" value="KH-I_KHDC4-BBP"/>
    <property type="match status" value="1"/>
</dbReference>
<dbReference type="CDD" id="cd22386">
    <property type="entry name" value="KH-I_KHDC4_rpt2"/>
    <property type="match status" value="1"/>
</dbReference>